<evidence type="ECO:0000256" key="1">
    <source>
        <dbReference type="SAM" id="SignalP"/>
    </source>
</evidence>
<dbReference type="Gene3D" id="2.170.140.10">
    <property type="entry name" value="Chitin binding domain"/>
    <property type="match status" value="1"/>
</dbReference>
<evidence type="ECO:0000313" key="3">
    <source>
        <dbReference type="EMBL" id="PVD22242.1"/>
    </source>
</evidence>
<dbReference type="GO" id="GO:0008061">
    <property type="term" value="F:chitin binding"/>
    <property type="evidence" value="ECO:0007669"/>
    <property type="project" value="InterPro"/>
</dbReference>
<feature type="chain" id="PRO_5015612511" description="Chitin-binding type-2 domain-containing protein" evidence="1">
    <location>
        <begin position="21"/>
        <end position="157"/>
    </location>
</feature>
<sequence length="157" mass="17633">MKVQELLFVLAAVLITMATAEPTARYPCTGLSRYMPYDIDPHRYVLCDDIYGPLILFCPVNHVWEQSLQTCVPSVDVVIPVDTTRLPFDIGTETGPGILISTGYAAPCTQQNIVLNKLLFAYTYDETKYIRCDRSGDAYLKSCPIGFHFHAEFLNCL</sequence>
<protein>
    <recommendedName>
        <fullName evidence="2">Chitin-binding type-2 domain-containing protein</fullName>
    </recommendedName>
</protein>
<reference evidence="3 4" key="1">
    <citation type="submission" date="2018-04" db="EMBL/GenBank/DDBJ databases">
        <title>The genome of golden apple snail Pomacea canaliculata provides insight into stress tolerance and invasive adaptation.</title>
        <authorList>
            <person name="Liu C."/>
            <person name="Liu B."/>
            <person name="Ren Y."/>
            <person name="Zhang Y."/>
            <person name="Wang H."/>
            <person name="Li S."/>
            <person name="Jiang F."/>
            <person name="Yin L."/>
            <person name="Zhang G."/>
            <person name="Qian W."/>
            <person name="Fan W."/>
        </authorList>
    </citation>
    <scope>NUCLEOTIDE SEQUENCE [LARGE SCALE GENOMIC DNA]</scope>
    <source>
        <strain evidence="3">SZHN2017</strain>
        <tissue evidence="3">Muscle</tissue>
    </source>
</reference>
<dbReference type="InterPro" id="IPR036508">
    <property type="entry name" value="Chitin-bd_dom_sf"/>
</dbReference>
<accession>A0A2T7NM60</accession>
<dbReference type="Proteomes" id="UP000245119">
    <property type="component" value="Linkage Group LG11"/>
</dbReference>
<evidence type="ECO:0000259" key="2">
    <source>
        <dbReference type="PROSITE" id="PS50940"/>
    </source>
</evidence>
<dbReference type="PROSITE" id="PS50940">
    <property type="entry name" value="CHIT_BIND_II"/>
    <property type="match status" value="1"/>
</dbReference>
<dbReference type="AlphaFoldDB" id="A0A2T7NM60"/>
<organism evidence="3 4">
    <name type="scientific">Pomacea canaliculata</name>
    <name type="common">Golden apple snail</name>
    <dbReference type="NCBI Taxonomy" id="400727"/>
    <lineage>
        <taxon>Eukaryota</taxon>
        <taxon>Metazoa</taxon>
        <taxon>Spiralia</taxon>
        <taxon>Lophotrochozoa</taxon>
        <taxon>Mollusca</taxon>
        <taxon>Gastropoda</taxon>
        <taxon>Caenogastropoda</taxon>
        <taxon>Architaenioglossa</taxon>
        <taxon>Ampullarioidea</taxon>
        <taxon>Ampullariidae</taxon>
        <taxon>Pomacea</taxon>
    </lineage>
</organism>
<dbReference type="InterPro" id="IPR002557">
    <property type="entry name" value="Chitin-bd_dom"/>
</dbReference>
<evidence type="ECO:0000313" key="4">
    <source>
        <dbReference type="Proteomes" id="UP000245119"/>
    </source>
</evidence>
<proteinExistence type="predicted"/>
<name>A0A2T7NM60_POMCA</name>
<feature type="domain" description="Chitin-binding type-2" evidence="2">
    <location>
        <begin position="105"/>
        <end position="157"/>
    </location>
</feature>
<feature type="signal peptide" evidence="1">
    <location>
        <begin position="1"/>
        <end position="20"/>
    </location>
</feature>
<dbReference type="SUPFAM" id="SSF57625">
    <property type="entry name" value="Invertebrate chitin-binding proteins"/>
    <property type="match status" value="2"/>
</dbReference>
<keyword evidence="4" id="KW-1185">Reference proteome</keyword>
<comment type="caution">
    <text evidence="3">The sequence shown here is derived from an EMBL/GenBank/DDBJ whole genome shotgun (WGS) entry which is preliminary data.</text>
</comment>
<dbReference type="EMBL" id="PZQS01000011">
    <property type="protein sequence ID" value="PVD22242.1"/>
    <property type="molecule type" value="Genomic_DNA"/>
</dbReference>
<gene>
    <name evidence="3" type="ORF">C0Q70_18050</name>
</gene>
<dbReference type="GO" id="GO:0005576">
    <property type="term" value="C:extracellular region"/>
    <property type="evidence" value="ECO:0007669"/>
    <property type="project" value="InterPro"/>
</dbReference>
<keyword evidence="1" id="KW-0732">Signal</keyword>
<dbReference type="OrthoDB" id="10256829at2759"/>